<dbReference type="GO" id="GO:0030041">
    <property type="term" value="P:actin filament polymerization"/>
    <property type="evidence" value="ECO:0007669"/>
    <property type="project" value="InterPro"/>
</dbReference>
<evidence type="ECO:0000256" key="1">
    <source>
        <dbReference type="ARBA" id="ARBA00004245"/>
    </source>
</evidence>
<feature type="non-terminal residue" evidence="6">
    <location>
        <position position="1"/>
    </location>
</feature>
<dbReference type="InterPro" id="IPR034666">
    <property type="entry name" value="ARPC2/4"/>
</dbReference>
<reference evidence="6" key="1">
    <citation type="submission" date="2023-06" db="EMBL/GenBank/DDBJ databases">
        <authorList>
            <person name="Delattre M."/>
        </authorList>
    </citation>
    <scope>NUCLEOTIDE SEQUENCE</scope>
    <source>
        <strain evidence="6">AF72</strain>
    </source>
</reference>
<dbReference type="FunFam" id="3.30.1460.20:FF:000001">
    <property type="entry name" value="Actin-related protein 2/3 complex subunit 4"/>
    <property type="match status" value="1"/>
</dbReference>
<accession>A0AA36D0I5</accession>
<evidence type="ECO:0000313" key="6">
    <source>
        <dbReference type="EMBL" id="CAJ0578481.1"/>
    </source>
</evidence>
<dbReference type="PIRSF" id="PIRSF039100">
    <property type="entry name" value="ARPC4"/>
    <property type="match status" value="1"/>
</dbReference>
<dbReference type="PANTHER" id="PTHR22629">
    <property type="entry name" value="ARP2/3 COMPLEX 20 KD SUBUNIT"/>
    <property type="match status" value="1"/>
</dbReference>
<evidence type="ECO:0000313" key="7">
    <source>
        <dbReference type="Proteomes" id="UP001177023"/>
    </source>
</evidence>
<dbReference type="PANTHER" id="PTHR22629:SF0">
    <property type="entry name" value="ACTIN-RELATED PROTEIN 2_3 COMPLEX SUBUNIT 4"/>
    <property type="match status" value="1"/>
</dbReference>
<dbReference type="GO" id="GO:0034314">
    <property type="term" value="P:Arp2/3 complex-mediated actin nucleation"/>
    <property type="evidence" value="ECO:0007669"/>
    <property type="project" value="InterPro"/>
</dbReference>
<dbReference type="EMBL" id="CATQJA010002654">
    <property type="protein sequence ID" value="CAJ0578481.1"/>
    <property type="molecule type" value="Genomic_DNA"/>
</dbReference>
<proteinExistence type="inferred from homology"/>
<dbReference type="AlphaFoldDB" id="A0AA36D0I5"/>
<protein>
    <recommendedName>
        <fullName evidence="8">Actin-related protein 2/3 complex subunit 4</fullName>
    </recommendedName>
</protein>
<evidence type="ECO:0008006" key="8">
    <source>
        <dbReference type="Google" id="ProtNLM"/>
    </source>
</evidence>
<keyword evidence="4" id="KW-0009">Actin-binding</keyword>
<dbReference type="GO" id="GO:0051015">
    <property type="term" value="F:actin filament binding"/>
    <property type="evidence" value="ECO:0007669"/>
    <property type="project" value="TreeGrafter"/>
</dbReference>
<sequence length="188" mass="21715">MWVPQRTTCRPLAGETFARMSSTLTPYLDAVRATLQAAFCLEQFSSNRIERHDKPEIEVRTAQETILTPVTIARNKQERVLIEPSINSVRVSISMKKADELEKILAHGYTRLMAQRADDFMILRRKPIKGYDISFLATNTLTSTMYKHKLIDFIIHFMQEIDKDISDMKITLNARARCVSEEFLKAFN</sequence>
<comment type="subcellular location">
    <subcellularLocation>
        <location evidence="1">Cytoplasm</location>
        <location evidence="1">Cytoskeleton</location>
    </subcellularLocation>
</comment>
<keyword evidence="5" id="KW-0206">Cytoskeleton</keyword>
<dbReference type="InterPro" id="IPR008384">
    <property type="entry name" value="ARPC4"/>
</dbReference>
<dbReference type="Gene3D" id="3.30.1460.20">
    <property type="match status" value="1"/>
</dbReference>
<keyword evidence="7" id="KW-1185">Reference proteome</keyword>
<dbReference type="Proteomes" id="UP001177023">
    <property type="component" value="Unassembled WGS sequence"/>
</dbReference>
<name>A0AA36D0I5_9BILA</name>
<evidence type="ECO:0000256" key="2">
    <source>
        <dbReference type="ARBA" id="ARBA00005919"/>
    </source>
</evidence>
<evidence type="ECO:0000256" key="5">
    <source>
        <dbReference type="ARBA" id="ARBA00023212"/>
    </source>
</evidence>
<evidence type="ECO:0000256" key="3">
    <source>
        <dbReference type="ARBA" id="ARBA00022490"/>
    </source>
</evidence>
<keyword evidence="3" id="KW-0963">Cytoplasm</keyword>
<comment type="similarity">
    <text evidence="2">Belongs to the ARPC4 family.</text>
</comment>
<organism evidence="6 7">
    <name type="scientific">Mesorhabditis spiculigera</name>
    <dbReference type="NCBI Taxonomy" id="96644"/>
    <lineage>
        <taxon>Eukaryota</taxon>
        <taxon>Metazoa</taxon>
        <taxon>Ecdysozoa</taxon>
        <taxon>Nematoda</taxon>
        <taxon>Chromadorea</taxon>
        <taxon>Rhabditida</taxon>
        <taxon>Rhabditina</taxon>
        <taxon>Rhabditomorpha</taxon>
        <taxon>Rhabditoidea</taxon>
        <taxon>Rhabditidae</taxon>
        <taxon>Mesorhabditinae</taxon>
        <taxon>Mesorhabditis</taxon>
    </lineage>
</organism>
<dbReference type="Pfam" id="PF05856">
    <property type="entry name" value="ARPC4"/>
    <property type="match status" value="1"/>
</dbReference>
<comment type="caution">
    <text evidence="6">The sequence shown here is derived from an EMBL/GenBank/DDBJ whole genome shotgun (WGS) entry which is preliminary data.</text>
</comment>
<gene>
    <name evidence="6" type="ORF">MSPICULIGERA_LOCUS16734</name>
</gene>
<evidence type="ECO:0000256" key="4">
    <source>
        <dbReference type="ARBA" id="ARBA00023203"/>
    </source>
</evidence>
<dbReference type="GO" id="GO:0005885">
    <property type="term" value="C:Arp2/3 protein complex"/>
    <property type="evidence" value="ECO:0007669"/>
    <property type="project" value="InterPro"/>
</dbReference>
<dbReference type="SUPFAM" id="SSF69645">
    <property type="entry name" value="Arp2/3 complex subunits"/>
    <property type="match status" value="1"/>
</dbReference>